<keyword evidence="3" id="KW-1185">Reference proteome</keyword>
<reference evidence="3" key="2">
    <citation type="submission" date="2010-01" db="EMBL/GenBank/DDBJ databases">
        <title>The complete genome of Conexibacter woesei DSM 14684.</title>
        <authorList>
            <consortium name="US DOE Joint Genome Institute (JGI-PGF)"/>
            <person name="Lucas S."/>
            <person name="Copeland A."/>
            <person name="Lapidus A."/>
            <person name="Glavina del Rio T."/>
            <person name="Dalin E."/>
            <person name="Tice H."/>
            <person name="Bruce D."/>
            <person name="Goodwin L."/>
            <person name="Pitluck S."/>
            <person name="Kyrpides N."/>
            <person name="Mavromatis K."/>
            <person name="Ivanova N."/>
            <person name="Mikhailova N."/>
            <person name="Chertkov O."/>
            <person name="Brettin T."/>
            <person name="Detter J.C."/>
            <person name="Han C."/>
            <person name="Larimer F."/>
            <person name="Land M."/>
            <person name="Hauser L."/>
            <person name="Markowitz V."/>
            <person name="Cheng J.-F."/>
            <person name="Hugenholtz P."/>
            <person name="Woyke T."/>
            <person name="Wu D."/>
            <person name="Pukall R."/>
            <person name="Steenblock K."/>
            <person name="Schneider S."/>
            <person name="Klenk H.-P."/>
            <person name="Eisen J.A."/>
        </authorList>
    </citation>
    <scope>NUCLEOTIDE SEQUENCE [LARGE SCALE GENOMIC DNA]</scope>
    <source>
        <strain evidence="3">DSM 14684 / CIP 108061 / JCM 11494 / NBRC 100937 / ID131577</strain>
    </source>
</reference>
<organism evidence="2 3">
    <name type="scientific">Conexibacter woesei (strain DSM 14684 / CCUG 47730 / CIP 108061 / JCM 11494 / NBRC 100937 / ID131577)</name>
    <dbReference type="NCBI Taxonomy" id="469383"/>
    <lineage>
        <taxon>Bacteria</taxon>
        <taxon>Bacillati</taxon>
        <taxon>Actinomycetota</taxon>
        <taxon>Thermoleophilia</taxon>
        <taxon>Solirubrobacterales</taxon>
        <taxon>Conexibacteraceae</taxon>
        <taxon>Conexibacter</taxon>
    </lineage>
</organism>
<dbReference type="OrthoDB" id="8926597at2"/>
<reference evidence="2 3" key="1">
    <citation type="journal article" date="2010" name="Stand. Genomic Sci.">
        <title>Complete genome sequence of Conexibacter woesei type strain (ID131577).</title>
        <authorList>
            <person name="Pukall R."/>
            <person name="Lapidus A."/>
            <person name="Glavina Del Rio T."/>
            <person name="Copeland A."/>
            <person name="Tice H."/>
            <person name="Cheng J.-F."/>
            <person name="Lucas S."/>
            <person name="Chen F."/>
            <person name="Nolan M."/>
            <person name="Bruce D."/>
            <person name="Goodwin L."/>
            <person name="Pitluck S."/>
            <person name="Mavromatis K."/>
            <person name="Ivanova N."/>
            <person name="Ovchinnikova G."/>
            <person name="Pati A."/>
            <person name="Chen A."/>
            <person name="Palaniappan K."/>
            <person name="Land M."/>
            <person name="Hauser L."/>
            <person name="Chang Y.-J."/>
            <person name="Jeffries C.D."/>
            <person name="Chain P."/>
            <person name="Meincke L."/>
            <person name="Sims D."/>
            <person name="Brettin T."/>
            <person name="Detter J.C."/>
            <person name="Rohde M."/>
            <person name="Goeker M."/>
            <person name="Bristow J."/>
            <person name="Eisen J.A."/>
            <person name="Markowitz V."/>
            <person name="Kyrpides N.C."/>
            <person name="Klenk H.-P."/>
            <person name="Hugenholtz P."/>
        </authorList>
    </citation>
    <scope>NUCLEOTIDE SEQUENCE [LARGE SCALE GENOMIC DNA]</scope>
    <source>
        <strain evidence="3">DSM 14684 / CIP 108061 / JCM 11494 / NBRC 100937 / ID131577</strain>
    </source>
</reference>
<protein>
    <recommendedName>
        <fullName evidence="1">DUF6916 domain-containing protein</fullName>
    </recommendedName>
</protein>
<evidence type="ECO:0000313" key="2">
    <source>
        <dbReference type="EMBL" id="ADB51025.1"/>
    </source>
</evidence>
<dbReference type="InterPro" id="IPR054209">
    <property type="entry name" value="DUF6916"/>
</dbReference>
<dbReference type="EMBL" id="CP001854">
    <property type="protein sequence ID" value="ADB51025.1"/>
    <property type="molecule type" value="Genomic_DNA"/>
</dbReference>
<dbReference type="RefSeq" id="WP_012934076.1">
    <property type="nucleotide sequence ID" value="NC_013739.1"/>
</dbReference>
<gene>
    <name evidence="2" type="ordered locus">Cwoe_2606</name>
</gene>
<dbReference type="HOGENOM" id="CLU_162683_1_1_11"/>
<name>D3F8R1_CONWI</name>
<accession>D3F8R1</accession>
<dbReference type="STRING" id="469383.Cwoe_2606"/>
<sequence>MTDLQTLTVERFAATIGEPYAIEQPEGAPPIELVLAETEARGPAPADGDEPRQPFALVFSGPAEPQLAQQIVPLRHAALGRLEIFIVPIAVDADGARYEAVFA</sequence>
<dbReference type="Proteomes" id="UP000008229">
    <property type="component" value="Chromosome"/>
</dbReference>
<dbReference type="eggNOG" id="ENOG5033CY7">
    <property type="taxonomic scope" value="Bacteria"/>
</dbReference>
<dbReference type="Pfam" id="PF21880">
    <property type="entry name" value="DUF6916"/>
    <property type="match status" value="1"/>
</dbReference>
<proteinExistence type="predicted"/>
<feature type="domain" description="DUF6916" evidence="1">
    <location>
        <begin position="7"/>
        <end position="102"/>
    </location>
</feature>
<evidence type="ECO:0000259" key="1">
    <source>
        <dbReference type="Pfam" id="PF21880"/>
    </source>
</evidence>
<dbReference type="KEGG" id="cwo:Cwoe_2606"/>
<dbReference type="AlphaFoldDB" id="D3F8R1"/>
<evidence type="ECO:0000313" key="3">
    <source>
        <dbReference type="Proteomes" id="UP000008229"/>
    </source>
</evidence>